<protein>
    <submittedName>
        <fullName evidence="1">Uncharacterized protein</fullName>
    </submittedName>
</protein>
<dbReference type="Proteomes" id="UP000759131">
    <property type="component" value="Unassembled WGS sequence"/>
</dbReference>
<proteinExistence type="predicted"/>
<evidence type="ECO:0000313" key="2">
    <source>
        <dbReference type="Proteomes" id="UP000759131"/>
    </source>
</evidence>
<accession>A0A7R9KG61</accession>
<name>A0A7R9KG61_9ACAR</name>
<keyword evidence="2" id="KW-1185">Reference proteome</keyword>
<evidence type="ECO:0000313" key="1">
    <source>
        <dbReference type="EMBL" id="CAD7622321.1"/>
    </source>
</evidence>
<gene>
    <name evidence="1" type="ORF">OSB1V03_LOCUS2786</name>
</gene>
<reference evidence="1" key="1">
    <citation type="submission" date="2020-11" db="EMBL/GenBank/DDBJ databases">
        <authorList>
            <person name="Tran Van P."/>
        </authorList>
    </citation>
    <scope>NUCLEOTIDE SEQUENCE</scope>
</reference>
<dbReference type="EMBL" id="CAJPIZ010001031">
    <property type="protein sequence ID" value="CAG2102751.1"/>
    <property type="molecule type" value="Genomic_DNA"/>
</dbReference>
<dbReference type="AlphaFoldDB" id="A0A7R9KG61"/>
<dbReference type="EMBL" id="OC855606">
    <property type="protein sequence ID" value="CAD7622321.1"/>
    <property type="molecule type" value="Genomic_DNA"/>
</dbReference>
<organism evidence="1">
    <name type="scientific">Medioppia subpectinata</name>
    <dbReference type="NCBI Taxonomy" id="1979941"/>
    <lineage>
        <taxon>Eukaryota</taxon>
        <taxon>Metazoa</taxon>
        <taxon>Ecdysozoa</taxon>
        <taxon>Arthropoda</taxon>
        <taxon>Chelicerata</taxon>
        <taxon>Arachnida</taxon>
        <taxon>Acari</taxon>
        <taxon>Acariformes</taxon>
        <taxon>Sarcoptiformes</taxon>
        <taxon>Oribatida</taxon>
        <taxon>Brachypylina</taxon>
        <taxon>Oppioidea</taxon>
        <taxon>Oppiidae</taxon>
        <taxon>Medioppia</taxon>
    </lineage>
</organism>
<sequence>MNTNYDESNRFLGMLAEVAVKTLNAEQHNQSELKAHKKANKHVLNVDQMRKLSDKVLVESFSELSCDEIRRIFQYIF</sequence>
<dbReference type="OrthoDB" id="3533395at2759"/>